<proteinExistence type="predicted"/>
<comment type="caution">
    <text evidence="1">The sequence shown here is derived from an EMBL/GenBank/DDBJ whole genome shotgun (WGS) entry which is preliminary data.</text>
</comment>
<protein>
    <submittedName>
        <fullName evidence="1">Uncharacterized protein</fullName>
    </submittedName>
</protein>
<evidence type="ECO:0000313" key="2">
    <source>
        <dbReference type="Proteomes" id="UP000324222"/>
    </source>
</evidence>
<dbReference type="AlphaFoldDB" id="A0A5B7ETM9"/>
<sequence>MESNKENITKNTGKSYIGCKVNERHVTNKGLYGDLGEGRKKKKVCRGEAGVADEAEQGNTTLISGNDPRRLPCFPHDKLTLPWHWLALGGTSLSSSLSRFS</sequence>
<organism evidence="1 2">
    <name type="scientific">Portunus trituberculatus</name>
    <name type="common">Swimming crab</name>
    <name type="synonym">Neptunus trituberculatus</name>
    <dbReference type="NCBI Taxonomy" id="210409"/>
    <lineage>
        <taxon>Eukaryota</taxon>
        <taxon>Metazoa</taxon>
        <taxon>Ecdysozoa</taxon>
        <taxon>Arthropoda</taxon>
        <taxon>Crustacea</taxon>
        <taxon>Multicrustacea</taxon>
        <taxon>Malacostraca</taxon>
        <taxon>Eumalacostraca</taxon>
        <taxon>Eucarida</taxon>
        <taxon>Decapoda</taxon>
        <taxon>Pleocyemata</taxon>
        <taxon>Brachyura</taxon>
        <taxon>Eubrachyura</taxon>
        <taxon>Portunoidea</taxon>
        <taxon>Portunidae</taxon>
        <taxon>Portuninae</taxon>
        <taxon>Portunus</taxon>
    </lineage>
</organism>
<keyword evidence="2" id="KW-1185">Reference proteome</keyword>
<reference evidence="1 2" key="1">
    <citation type="submission" date="2019-05" db="EMBL/GenBank/DDBJ databases">
        <title>Another draft genome of Portunus trituberculatus and its Hox gene families provides insights of decapod evolution.</title>
        <authorList>
            <person name="Jeong J.-H."/>
            <person name="Song I."/>
            <person name="Kim S."/>
            <person name="Choi T."/>
            <person name="Kim D."/>
            <person name="Ryu S."/>
            <person name="Kim W."/>
        </authorList>
    </citation>
    <scope>NUCLEOTIDE SEQUENCE [LARGE SCALE GENOMIC DNA]</scope>
    <source>
        <tissue evidence="1">Muscle</tissue>
    </source>
</reference>
<accession>A0A5B7ETM9</accession>
<dbReference type="EMBL" id="VSRR010003538">
    <property type="protein sequence ID" value="MPC36516.1"/>
    <property type="molecule type" value="Genomic_DNA"/>
</dbReference>
<name>A0A5B7ETM9_PORTR</name>
<evidence type="ECO:0000313" key="1">
    <source>
        <dbReference type="EMBL" id="MPC36516.1"/>
    </source>
</evidence>
<dbReference type="Proteomes" id="UP000324222">
    <property type="component" value="Unassembled WGS sequence"/>
</dbReference>
<gene>
    <name evidence="1" type="ORF">E2C01_029978</name>
</gene>